<feature type="transmembrane region" description="Helical" evidence="3">
    <location>
        <begin position="247"/>
        <end position="271"/>
    </location>
</feature>
<dbReference type="PROSITE" id="PS50850">
    <property type="entry name" value="MFS"/>
    <property type="match status" value="1"/>
</dbReference>
<evidence type="ECO:0000313" key="5">
    <source>
        <dbReference type="EMBL" id="OAF59343.1"/>
    </source>
</evidence>
<comment type="subcellular location">
    <subcellularLocation>
        <location evidence="1">Membrane</location>
        <topology evidence="1">Multi-pass membrane protein</topology>
    </subcellularLocation>
</comment>
<feature type="transmembrane region" description="Helical" evidence="3">
    <location>
        <begin position="207"/>
        <end position="226"/>
    </location>
</feature>
<dbReference type="InterPro" id="IPR050327">
    <property type="entry name" value="Proton-linked_MCT"/>
</dbReference>
<feature type="transmembrane region" description="Helical" evidence="3">
    <location>
        <begin position="405"/>
        <end position="424"/>
    </location>
</feature>
<dbReference type="OrthoDB" id="6499973at2759"/>
<feature type="domain" description="Major facilitator superfamily (MFS) profile" evidence="4">
    <location>
        <begin position="46"/>
        <end position="429"/>
    </location>
</feature>
<reference evidence="5" key="1">
    <citation type="submission" date="2016-03" db="EMBL/GenBank/DDBJ databases">
        <title>Updated assembly of Pseudogymnoascus destructans, the fungus causing white-nose syndrome of bats.</title>
        <authorList>
            <person name="Palmer J.M."/>
            <person name="Drees K.P."/>
            <person name="Foster J.T."/>
            <person name="Lindner D.L."/>
        </authorList>
    </citation>
    <scope>NUCLEOTIDE SEQUENCE [LARGE SCALE GENOMIC DNA]</scope>
    <source>
        <strain evidence="5">20631-21</strain>
    </source>
</reference>
<feature type="transmembrane region" description="Helical" evidence="3">
    <location>
        <begin position="88"/>
        <end position="110"/>
    </location>
</feature>
<dbReference type="VEuPathDB" id="FungiDB:GMDG_04536"/>
<keyword evidence="3" id="KW-1133">Transmembrane helix</keyword>
<proteinExistence type="inferred from homology"/>
<dbReference type="AlphaFoldDB" id="A0A177ADT1"/>
<evidence type="ECO:0000256" key="1">
    <source>
        <dbReference type="ARBA" id="ARBA00004141"/>
    </source>
</evidence>
<accession>A0A177ADT1</accession>
<dbReference type="GO" id="GO:0022857">
    <property type="term" value="F:transmembrane transporter activity"/>
    <property type="evidence" value="ECO:0007669"/>
    <property type="project" value="InterPro"/>
</dbReference>
<dbReference type="InterPro" id="IPR036259">
    <property type="entry name" value="MFS_trans_sf"/>
</dbReference>
<dbReference type="EMBL" id="KV441394">
    <property type="protein sequence ID" value="OAF59343.1"/>
    <property type="molecule type" value="Genomic_DNA"/>
</dbReference>
<feature type="transmembrane region" description="Helical" evidence="3">
    <location>
        <begin position="283"/>
        <end position="302"/>
    </location>
</feature>
<gene>
    <name evidence="5" type="ORF">VC83_04319</name>
</gene>
<comment type="similarity">
    <text evidence="2">Belongs to the major facilitator superfamily. Monocarboxylate porter (TC 2.A.1.13) family.</text>
</comment>
<feature type="transmembrane region" description="Helical" evidence="3">
    <location>
        <begin position="47"/>
        <end position="68"/>
    </location>
</feature>
<protein>
    <recommendedName>
        <fullName evidence="4">Major facilitator superfamily (MFS) profile domain-containing protein</fullName>
    </recommendedName>
</protein>
<evidence type="ECO:0000256" key="3">
    <source>
        <dbReference type="SAM" id="Phobius"/>
    </source>
</evidence>
<dbReference type="PANTHER" id="PTHR11360">
    <property type="entry name" value="MONOCARBOXYLATE TRANSPORTER"/>
    <property type="match status" value="1"/>
</dbReference>
<dbReference type="Gene3D" id="1.20.1250.20">
    <property type="entry name" value="MFS general substrate transporter like domains"/>
    <property type="match status" value="1"/>
</dbReference>
<feature type="transmembrane region" description="Helical" evidence="3">
    <location>
        <begin position="314"/>
        <end position="333"/>
    </location>
</feature>
<keyword evidence="3" id="KW-0812">Transmembrane</keyword>
<dbReference type="GO" id="GO:0016020">
    <property type="term" value="C:membrane"/>
    <property type="evidence" value="ECO:0007669"/>
    <property type="project" value="UniProtKB-SubCell"/>
</dbReference>
<dbReference type="PANTHER" id="PTHR11360:SF230">
    <property type="entry name" value="MONOCARBOXYLATE TRANSPORTER, PUTATIVE (AFU_ORTHOLOGUE AFUA_2G12790)-RELATED"/>
    <property type="match status" value="1"/>
</dbReference>
<organism evidence="5">
    <name type="scientific">Pseudogymnoascus destructans</name>
    <dbReference type="NCBI Taxonomy" id="655981"/>
    <lineage>
        <taxon>Eukaryota</taxon>
        <taxon>Fungi</taxon>
        <taxon>Dikarya</taxon>
        <taxon>Ascomycota</taxon>
        <taxon>Pezizomycotina</taxon>
        <taxon>Leotiomycetes</taxon>
        <taxon>Thelebolales</taxon>
        <taxon>Thelebolaceae</taxon>
        <taxon>Pseudogymnoascus</taxon>
    </lineage>
</organism>
<dbReference type="InterPro" id="IPR020846">
    <property type="entry name" value="MFS_dom"/>
</dbReference>
<feature type="transmembrane region" description="Helical" evidence="3">
    <location>
        <begin position="176"/>
        <end position="195"/>
    </location>
</feature>
<dbReference type="eggNOG" id="KOG2504">
    <property type="taxonomic scope" value="Eukaryota"/>
</dbReference>
<dbReference type="GeneID" id="36287391"/>
<feature type="transmembrane region" description="Helical" evidence="3">
    <location>
        <begin position="339"/>
        <end position="360"/>
    </location>
</feature>
<evidence type="ECO:0000256" key="2">
    <source>
        <dbReference type="ARBA" id="ARBA00006727"/>
    </source>
</evidence>
<dbReference type="SUPFAM" id="SSF103473">
    <property type="entry name" value="MFS general substrate transporter"/>
    <property type="match status" value="1"/>
</dbReference>
<evidence type="ECO:0000259" key="4">
    <source>
        <dbReference type="PROSITE" id="PS50850"/>
    </source>
</evidence>
<dbReference type="InterPro" id="IPR011701">
    <property type="entry name" value="MFS"/>
</dbReference>
<sequence>MNLTLARDLSGYAHTVQGSTITDPTNPSSEIDKRHDDETYPDGGLRAWLVVLGSFFLLFATFGFQASVGLFQLHWSLNLLSDSSPSKIAWIPSVFIFLSLALSIQTGAIFDRYGARYILLFGSIGYLMTFFLLAQCTTYVGFMLCLGVLGGLSSAALITVSQGVISHWFKKRRGQASGLAMLGSALGGITFPLILKPLLEKSSWPMAMRILGLIVLLCLVVGNLFCRSRLLATSTSAMVNVRCYLDSTFNWLTISAFGFELLLIIGLGLIPTYAADAGYGQRAGFYLIMTMNIGSTFGRVIPSWFSDKFGRFNMLLLMAAFTLASMLFIWLPFGLNSLVALYIFVFLYGFGTGSFVSLSMGCVGQICRGSDFARWIGAMDSVVSIATLVSIPIGSLLQSNVGPQAMVWFLVGVLSLSLMACSISRAGNMGYKWRWIAKV</sequence>
<feature type="transmembrane region" description="Helical" evidence="3">
    <location>
        <begin position="140"/>
        <end position="164"/>
    </location>
</feature>
<feature type="transmembrane region" description="Helical" evidence="3">
    <location>
        <begin position="372"/>
        <end position="393"/>
    </location>
</feature>
<dbReference type="RefSeq" id="XP_024324626.1">
    <property type="nucleotide sequence ID" value="XM_024467953.1"/>
</dbReference>
<name>A0A177ADT1_9PEZI</name>
<dbReference type="Pfam" id="PF07690">
    <property type="entry name" value="MFS_1"/>
    <property type="match status" value="1"/>
</dbReference>
<dbReference type="Proteomes" id="UP000077154">
    <property type="component" value="Unassembled WGS sequence"/>
</dbReference>
<feature type="transmembrane region" description="Helical" evidence="3">
    <location>
        <begin position="117"/>
        <end position="134"/>
    </location>
</feature>
<keyword evidence="3" id="KW-0472">Membrane</keyword>